<evidence type="ECO:0000313" key="2">
    <source>
        <dbReference type="EMBL" id="UGS28586.1"/>
    </source>
</evidence>
<keyword evidence="3" id="KW-1185">Reference proteome</keyword>
<name>A0ABY3S047_9MICO</name>
<dbReference type="Pfam" id="PF19593">
    <property type="entry name" value="DUF6098"/>
    <property type="match status" value="1"/>
</dbReference>
<gene>
    <name evidence="2" type="ORF">K8F61_13965</name>
</gene>
<feature type="compositionally biased region" description="Basic and acidic residues" evidence="1">
    <location>
        <begin position="28"/>
        <end position="38"/>
    </location>
</feature>
<organism evidence="2 3">
    <name type="scientific">Microbacterium resistens</name>
    <dbReference type="NCBI Taxonomy" id="156977"/>
    <lineage>
        <taxon>Bacteria</taxon>
        <taxon>Bacillati</taxon>
        <taxon>Actinomycetota</taxon>
        <taxon>Actinomycetes</taxon>
        <taxon>Micrococcales</taxon>
        <taxon>Microbacteriaceae</taxon>
        <taxon>Microbacterium</taxon>
    </lineage>
</organism>
<proteinExistence type="predicted"/>
<dbReference type="Proteomes" id="UP001199642">
    <property type="component" value="Chromosome"/>
</dbReference>
<sequence>MPRCGSLDELARLVSEHGALHVRYSEGPAHDRRERSVDTESGLELPGLSVNPLSPEAWWTRPLTHWLSRQLCQYRHLQERMPERYAWVLTGEEVGRGPDCEPLLSEVVPVAVIAESALDEAERLYARVFDRGRGPGE</sequence>
<reference evidence="2 3" key="1">
    <citation type="submission" date="2023-01" db="EMBL/GenBank/DDBJ databases">
        <title>Characterization of estradiol degrading bacteria Microbacterium sp. MZT7 and reveal degrading genes through genome analysis.</title>
        <authorList>
            <person name="Hao P."/>
            <person name="Gao Y."/>
        </authorList>
    </citation>
    <scope>NUCLEOTIDE SEQUENCE [LARGE SCALE GENOMIC DNA]</scope>
    <source>
        <strain evidence="2 3">MZT7</strain>
    </source>
</reference>
<accession>A0ABY3S047</accession>
<evidence type="ECO:0000313" key="3">
    <source>
        <dbReference type="Proteomes" id="UP001199642"/>
    </source>
</evidence>
<dbReference type="EMBL" id="CP082781">
    <property type="protein sequence ID" value="UGS28586.1"/>
    <property type="molecule type" value="Genomic_DNA"/>
</dbReference>
<evidence type="ECO:0000256" key="1">
    <source>
        <dbReference type="SAM" id="MobiDB-lite"/>
    </source>
</evidence>
<protein>
    <submittedName>
        <fullName evidence="2">DUF6098 family protein</fullName>
    </submittedName>
</protein>
<feature type="region of interest" description="Disordered" evidence="1">
    <location>
        <begin position="24"/>
        <end position="48"/>
    </location>
</feature>
<dbReference type="InterPro" id="IPR046080">
    <property type="entry name" value="DUF6098"/>
</dbReference>